<evidence type="ECO:0000256" key="7">
    <source>
        <dbReference type="SAM" id="Phobius"/>
    </source>
</evidence>
<comment type="subcellular location">
    <subcellularLocation>
        <location evidence="1">Cell membrane</location>
        <topology evidence="1">Multi-pass membrane protein</topology>
    </subcellularLocation>
</comment>
<evidence type="ECO:0000256" key="3">
    <source>
        <dbReference type="ARBA" id="ARBA00022475"/>
    </source>
</evidence>
<evidence type="ECO:0000256" key="5">
    <source>
        <dbReference type="ARBA" id="ARBA00022989"/>
    </source>
</evidence>
<evidence type="ECO:0000256" key="1">
    <source>
        <dbReference type="ARBA" id="ARBA00004651"/>
    </source>
</evidence>
<dbReference type="KEGG" id="suls:Sdiek1_2296"/>
<evidence type="ECO:0000313" key="8">
    <source>
        <dbReference type="EMBL" id="ARU49447.1"/>
    </source>
</evidence>
<feature type="transmembrane region" description="Helical" evidence="7">
    <location>
        <begin position="21"/>
        <end position="37"/>
    </location>
</feature>
<dbReference type="PANTHER" id="PTHR30250">
    <property type="entry name" value="PST FAMILY PREDICTED COLANIC ACID TRANSPORTER"/>
    <property type="match status" value="1"/>
</dbReference>
<dbReference type="PANTHER" id="PTHR30250:SF10">
    <property type="entry name" value="LIPOPOLYSACCHARIDE BIOSYNTHESIS PROTEIN WZXC"/>
    <property type="match status" value="1"/>
</dbReference>
<dbReference type="InterPro" id="IPR050833">
    <property type="entry name" value="Poly_Biosynth_Transport"/>
</dbReference>
<comment type="similarity">
    <text evidence="2">Belongs to the polysaccharide synthase family.</text>
</comment>
<name>A0A1Y0HMT4_9BACT</name>
<feature type="transmembrane region" description="Helical" evidence="7">
    <location>
        <begin position="136"/>
        <end position="156"/>
    </location>
</feature>
<evidence type="ECO:0000313" key="10">
    <source>
        <dbReference type="Proteomes" id="UP000196005"/>
    </source>
</evidence>
<dbReference type="Proteomes" id="UP000217349">
    <property type="component" value="Chromosome"/>
</dbReference>
<evidence type="ECO:0000256" key="6">
    <source>
        <dbReference type="ARBA" id="ARBA00023136"/>
    </source>
</evidence>
<reference evidence="9" key="3">
    <citation type="submission" date="2017-09" db="EMBL/GenBank/DDBJ databases">
        <authorList>
            <person name="Goris T."/>
        </authorList>
    </citation>
    <scope>NUCLEOTIDE SEQUENCE</scope>
    <source>
        <strain evidence="9">JPD-1</strain>
    </source>
</reference>
<reference evidence="9" key="5">
    <citation type="journal article" date="2020" name="MicrobiologyOpen">
        <title>Tetrachloroethene respiration in Sulfurospirillum species is regulated by a two-component system as unraveled by comparative genomics, transcriptomics, and regulator binding studies.</title>
        <authorList>
            <person name="Esken J."/>
            <person name="Goris T."/>
            <person name="Gadkari J."/>
            <person name="Bischler T."/>
            <person name="Forstner K.U."/>
            <person name="Sharma C.M."/>
            <person name="Diekert G."/>
            <person name="Schubert T."/>
        </authorList>
    </citation>
    <scope>NUCLEOTIDE SEQUENCE</scope>
    <source>
        <strain evidence="9">JPD-1</strain>
    </source>
</reference>
<dbReference type="EMBL" id="CP021416">
    <property type="protein sequence ID" value="ARU49447.1"/>
    <property type="molecule type" value="Genomic_DNA"/>
</dbReference>
<reference evidence="11" key="2">
    <citation type="submission" date="2017-09" db="EMBL/GenBank/DDBJ databases">
        <title>The complete genome of Sulfurospirillum sp. JPD-1.</title>
        <authorList>
            <person name="Goris T."/>
        </authorList>
    </citation>
    <scope>NUCLEOTIDE SEQUENCE [LARGE SCALE GENOMIC DNA]</scope>
    <source>
        <strain evidence="11">JPD-1</strain>
    </source>
</reference>
<evidence type="ECO:0000256" key="2">
    <source>
        <dbReference type="ARBA" id="ARBA00007430"/>
    </source>
</evidence>
<keyword evidence="3" id="KW-1003">Cell membrane</keyword>
<reference evidence="10" key="1">
    <citation type="submission" date="2017-05" db="EMBL/GenBank/DDBJ databases">
        <title>Dechlorination kinetics govern the competition between two new strains of the genus Sulfurospirillum.</title>
        <authorList>
            <person name="Buttet G.F."/>
            <person name="Murray A.M."/>
            <person name="Goris T."/>
            <person name="Burion M."/>
            <person name="Lin B."/>
            <person name="Rolle M."/>
            <person name="Maillard J."/>
        </authorList>
    </citation>
    <scope>NUCLEOTIDE SEQUENCE [LARGE SCALE GENOMIC DNA]</scope>
    <source>
        <strain evidence="10">SL2-1</strain>
    </source>
</reference>
<feature type="transmembrane region" description="Helical" evidence="7">
    <location>
        <begin position="381"/>
        <end position="401"/>
    </location>
</feature>
<dbReference type="EMBL" id="CP023275">
    <property type="protein sequence ID" value="ATB70327.1"/>
    <property type="molecule type" value="Genomic_DNA"/>
</dbReference>
<evidence type="ECO:0000313" key="9">
    <source>
        <dbReference type="EMBL" id="ATB70327.1"/>
    </source>
</evidence>
<keyword evidence="10" id="KW-1185">Reference proteome</keyword>
<dbReference type="AlphaFoldDB" id="A0A1Y0HMT4"/>
<feature type="transmembrane region" description="Helical" evidence="7">
    <location>
        <begin position="407"/>
        <end position="427"/>
    </location>
</feature>
<feature type="transmembrane region" description="Helical" evidence="7">
    <location>
        <begin position="103"/>
        <end position="124"/>
    </location>
</feature>
<accession>A0A290HFX2</accession>
<gene>
    <name evidence="8" type="ORF">Sdiek1_2296</name>
    <name evidence="9" type="ORF">SJPD1_2230</name>
</gene>
<dbReference type="RefSeq" id="WP_087439203.1">
    <property type="nucleotide sequence ID" value="NZ_CP021416.1"/>
</dbReference>
<sequence>MLKTLLSHDFRHTAINQIWRLFSGPLMLILIPLYLSAEAQGYWYTFVSLAALAIFADMGFSTILLQFSAHEFAHLKFEENKTLSGNQHYLERIATLFRFSMKWSIRMGCLAFPIILIVGFIILNEKKTDVMWVIPWIVYGIASIFVFINSMLLSFIEGCNSVGEVQKIRFLISFITSLSTAILLVLGLKLYALAISLVIGASSGTIIIFYRYKYMLKQCFVLSKDIVHDWEKDILPLVGRYAVSWISGYFIFFSFTPIAFHYYGVVEAGQIGFSIAMCTAIFGIANIWMTVITPKTNMYVAHKDYDTLNSIFTRHLILAVITYLLSVGTLFIIVLFLKDILPFANRLVSPFSLSIITLGWLFQIIINGYAMYMRAHKEEPLMLSSFVTGVYIVITTLFVAMYLPFEYFFLGFLSSYIWGIPWVLIIFRKYRGGKN</sequence>
<dbReference type="KEGG" id="sulj:SJPD1_2230"/>
<keyword evidence="5 7" id="KW-1133">Transmembrane helix</keyword>
<feature type="transmembrane region" description="Helical" evidence="7">
    <location>
        <begin position="315"/>
        <end position="337"/>
    </location>
</feature>
<feature type="transmembrane region" description="Helical" evidence="7">
    <location>
        <begin position="242"/>
        <end position="265"/>
    </location>
</feature>
<feature type="transmembrane region" description="Helical" evidence="7">
    <location>
        <begin position="43"/>
        <end position="67"/>
    </location>
</feature>
<evidence type="ECO:0000256" key="4">
    <source>
        <dbReference type="ARBA" id="ARBA00022692"/>
    </source>
</evidence>
<accession>A0A1Y0HMT4</accession>
<proteinExistence type="inferred from homology"/>
<feature type="transmembrane region" description="Helical" evidence="7">
    <location>
        <begin position="349"/>
        <end position="369"/>
    </location>
</feature>
<dbReference type="GO" id="GO:0005886">
    <property type="term" value="C:plasma membrane"/>
    <property type="evidence" value="ECO:0007669"/>
    <property type="project" value="UniProtKB-SubCell"/>
</dbReference>
<reference evidence="8" key="4">
    <citation type="journal article" date="2018" name="FEMS Microbiol. Ecol.">
        <title>Coexistence of two distinct Sulfurospirillum populations respiring tetrachloroethene-genomic and kinetic considerations. .</title>
        <authorList>
            <person name="Buttet G.F."/>
            <person name="Murray A.M."/>
            <person name="Goris T."/>
            <person name="Burion M."/>
            <person name="Jin B."/>
            <person name="Rolle M."/>
            <person name="Holliger C."/>
            <person name="Maillard J."/>
        </authorList>
    </citation>
    <scope>NUCLEOTIDE SEQUENCE</scope>
    <source>
        <strain evidence="8">SL2-1</strain>
    </source>
</reference>
<keyword evidence="6 7" id="KW-0472">Membrane</keyword>
<organism evidence="8 10">
    <name type="scientific">Sulfurospirillum diekertiae</name>
    <dbReference type="NCBI Taxonomy" id="1854492"/>
    <lineage>
        <taxon>Bacteria</taxon>
        <taxon>Pseudomonadati</taxon>
        <taxon>Campylobacterota</taxon>
        <taxon>Epsilonproteobacteria</taxon>
        <taxon>Campylobacterales</taxon>
        <taxon>Sulfurospirillaceae</taxon>
        <taxon>Sulfurospirillum</taxon>
    </lineage>
</organism>
<dbReference type="OrthoDB" id="8562875at2"/>
<dbReference type="Proteomes" id="UP000196005">
    <property type="component" value="Chromosome"/>
</dbReference>
<feature type="transmembrane region" description="Helical" evidence="7">
    <location>
        <begin position="271"/>
        <end position="294"/>
    </location>
</feature>
<keyword evidence="4 7" id="KW-0812">Transmembrane</keyword>
<evidence type="ECO:0000313" key="11">
    <source>
        <dbReference type="Proteomes" id="UP000217349"/>
    </source>
</evidence>
<feature type="transmembrane region" description="Helical" evidence="7">
    <location>
        <begin position="168"/>
        <end position="186"/>
    </location>
</feature>
<feature type="transmembrane region" description="Helical" evidence="7">
    <location>
        <begin position="192"/>
        <end position="210"/>
    </location>
</feature>
<protein>
    <submittedName>
        <fullName evidence="9">Lipopolysaccharide biosynthesis protein</fullName>
    </submittedName>
</protein>